<comment type="caution">
    <text evidence="2">The sequence shown here is derived from an EMBL/GenBank/DDBJ whole genome shotgun (WGS) entry which is preliminary data.</text>
</comment>
<dbReference type="GO" id="GO:0016020">
    <property type="term" value="C:membrane"/>
    <property type="evidence" value="ECO:0007669"/>
    <property type="project" value="TreeGrafter"/>
</dbReference>
<dbReference type="SUPFAM" id="SSF53474">
    <property type="entry name" value="alpha/beta-Hydrolases"/>
    <property type="match status" value="1"/>
</dbReference>
<dbReference type="InterPro" id="IPR000073">
    <property type="entry name" value="AB_hydrolase_1"/>
</dbReference>
<dbReference type="EMBL" id="JRKQ01000095">
    <property type="protein sequence ID" value="KGJ20399.1"/>
    <property type="molecule type" value="Genomic_DNA"/>
</dbReference>
<dbReference type="RefSeq" id="WP_036711493.1">
    <property type="nucleotide sequence ID" value="NZ_JRKQ01000095.1"/>
</dbReference>
<dbReference type="PANTHER" id="PTHR43798">
    <property type="entry name" value="MONOACYLGLYCEROL LIPASE"/>
    <property type="match status" value="1"/>
</dbReference>
<proteinExistence type="predicted"/>
<name>A0A099GCD4_9RHOB</name>
<sequence>MTAGLRHFPGDPARPALALHCMMGSAASWGAVVERLGGRIDVTAPDLPLHGRGPAWQAGGESFADATLRLARPLAETLAARAGDGRIDLIGHSFGAVAALRLAHHAPARVRSLTLIEPVLFAALPAPERDPGGLLPRLEQMETAGDRAGSTAAFLRYWNGPDLTGLPAPAQAQMVAQMAGVLDTMGDLYNDRGGILAPGGLEALAVPVMLIRGAGSAPVMAPILEALAARLPDVGVAVVPGAGHMVPLTHLAEVAGLVAVNLDRA</sequence>
<dbReference type="Gene3D" id="3.40.50.1820">
    <property type="entry name" value="alpha/beta hydrolase"/>
    <property type="match status" value="1"/>
</dbReference>
<protein>
    <recommendedName>
        <fullName evidence="1">AB hydrolase-1 domain-containing protein</fullName>
    </recommendedName>
</protein>
<organism evidence="2 3">
    <name type="scientific">Paracoccus sanguinis</name>
    <dbReference type="NCBI Taxonomy" id="1545044"/>
    <lineage>
        <taxon>Bacteria</taxon>
        <taxon>Pseudomonadati</taxon>
        <taxon>Pseudomonadota</taxon>
        <taxon>Alphaproteobacteria</taxon>
        <taxon>Rhodobacterales</taxon>
        <taxon>Paracoccaceae</taxon>
        <taxon>Paracoccus</taxon>
    </lineage>
</organism>
<dbReference type="AlphaFoldDB" id="A0A099GCD4"/>
<gene>
    <name evidence="2" type="ORF">IX56_14170</name>
</gene>
<evidence type="ECO:0000313" key="2">
    <source>
        <dbReference type="EMBL" id="KGJ20399.1"/>
    </source>
</evidence>
<reference evidence="2 3" key="1">
    <citation type="submission" date="2014-09" db="EMBL/GenBank/DDBJ databases">
        <authorList>
            <person name="McGinnis J.M."/>
            <person name="Wolfgang W.J."/>
        </authorList>
    </citation>
    <scope>NUCLEOTIDE SEQUENCE [LARGE SCALE GENOMIC DNA]</scope>
    <source>
        <strain evidence="2 3">5503</strain>
    </source>
</reference>
<dbReference type="Proteomes" id="UP000029858">
    <property type="component" value="Unassembled WGS sequence"/>
</dbReference>
<dbReference type="Pfam" id="PF12697">
    <property type="entry name" value="Abhydrolase_6"/>
    <property type="match status" value="1"/>
</dbReference>
<dbReference type="InterPro" id="IPR029058">
    <property type="entry name" value="AB_hydrolase_fold"/>
</dbReference>
<dbReference type="PANTHER" id="PTHR43798:SF33">
    <property type="entry name" value="HYDROLASE, PUTATIVE (AFU_ORTHOLOGUE AFUA_2G14860)-RELATED"/>
    <property type="match status" value="1"/>
</dbReference>
<evidence type="ECO:0000313" key="3">
    <source>
        <dbReference type="Proteomes" id="UP000029858"/>
    </source>
</evidence>
<accession>A0A099GCD4</accession>
<reference evidence="2 3" key="2">
    <citation type="submission" date="2014-10" db="EMBL/GenBank/DDBJ databases">
        <title>Paracoccus sanguinis sp. nov., isolated from clinical specimens of New York State patients.</title>
        <authorList>
            <person name="Mingle L.A."/>
            <person name="Cole J.A."/>
            <person name="Lapierre P."/>
            <person name="Musser K.A."/>
        </authorList>
    </citation>
    <scope>NUCLEOTIDE SEQUENCE [LARGE SCALE GENOMIC DNA]</scope>
    <source>
        <strain evidence="2 3">5503</strain>
    </source>
</reference>
<evidence type="ECO:0000259" key="1">
    <source>
        <dbReference type="Pfam" id="PF12697"/>
    </source>
</evidence>
<feature type="domain" description="AB hydrolase-1" evidence="1">
    <location>
        <begin position="18"/>
        <end position="255"/>
    </location>
</feature>
<dbReference type="InterPro" id="IPR050266">
    <property type="entry name" value="AB_hydrolase_sf"/>
</dbReference>